<evidence type="ECO:0000313" key="2">
    <source>
        <dbReference type="Proteomes" id="UP000579945"/>
    </source>
</evidence>
<dbReference type="InterPro" id="IPR046267">
    <property type="entry name" value="DUF6300"/>
</dbReference>
<keyword evidence="1" id="KW-0240">DNA-directed RNA polymerase</keyword>
<sequence length="116" mass="12709">MSAQRRVDIISSDRTPPCPRCGQEGLLQARVPHGWVNASGALVQGRNGVVLCATCDADQPHAAALITWFHVNGQVEVGAEHEFKRLLVAWAEHVHVPLLDERALTEEAALWQEGEL</sequence>
<proteinExistence type="predicted"/>
<evidence type="ECO:0000313" key="1">
    <source>
        <dbReference type="EMBL" id="MBB3733774.1"/>
    </source>
</evidence>
<dbReference type="RefSeq" id="WP_183662474.1">
    <property type="nucleotide sequence ID" value="NZ_JACIBV010000003.1"/>
</dbReference>
<accession>A0A7W5VLC7</accession>
<name>A0A7W5VLC7_9ACTN</name>
<keyword evidence="1" id="KW-0804">Transcription</keyword>
<dbReference type="GO" id="GO:0000428">
    <property type="term" value="C:DNA-directed RNA polymerase complex"/>
    <property type="evidence" value="ECO:0007669"/>
    <property type="project" value="UniProtKB-KW"/>
</dbReference>
<dbReference type="EMBL" id="JACIBV010000003">
    <property type="protein sequence ID" value="MBB3733774.1"/>
    <property type="molecule type" value="Genomic_DNA"/>
</dbReference>
<dbReference type="Pfam" id="PF19817">
    <property type="entry name" value="DUF6300"/>
    <property type="match status" value="1"/>
</dbReference>
<protein>
    <submittedName>
        <fullName evidence="1">DNA-directed RNA polymerase subunit RPC12/RpoP</fullName>
    </submittedName>
</protein>
<dbReference type="AlphaFoldDB" id="A0A7W5VLC7"/>
<reference evidence="1 2" key="1">
    <citation type="submission" date="2020-08" db="EMBL/GenBank/DDBJ databases">
        <title>Sequencing the genomes of 1000 actinobacteria strains.</title>
        <authorList>
            <person name="Klenk H.-P."/>
        </authorList>
    </citation>
    <scope>NUCLEOTIDE SEQUENCE [LARGE SCALE GENOMIC DNA]</scope>
    <source>
        <strain evidence="1 2">DSM 44320</strain>
    </source>
</reference>
<comment type="caution">
    <text evidence="1">The sequence shown here is derived from an EMBL/GenBank/DDBJ whole genome shotgun (WGS) entry which is preliminary data.</text>
</comment>
<gene>
    <name evidence="1" type="ORF">FHR33_009727</name>
</gene>
<organism evidence="1 2">
    <name type="scientific">Nonomuraea dietziae</name>
    <dbReference type="NCBI Taxonomy" id="65515"/>
    <lineage>
        <taxon>Bacteria</taxon>
        <taxon>Bacillati</taxon>
        <taxon>Actinomycetota</taxon>
        <taxon>Actinomycetes</taxon>
        <taxon>Streptosporangiales</taxon>
        <taxon>Streptosporangiaceae</taxon>
        <taxon>Nonomuraea</taxon>
    </lineage>
</organism>
<dbReference type="GeneID" id="95395706"/>
<keyword evidence="2" id="KW-1185">Reference proteome</keyword>
<dbReference type="Proteomes" id="UP000579945">
    <property type="component" value="Unassembled WGS sequence"/>
</dbReference>